<feature type="region of interest" description="Disordered" evidence="1">
    <location>
        <begin position="996"/>
        <end position="1050"/>
    </location>
</feature>
<feature type="compositionally biased region" description="Polar residues" evidence="1">
    <location>
        <begin position="1037"/>
        <end position="1050"/>
    </location>
</feature>
<feature type="region of interest" description="Disordered" evidence="1">
    <location>
        <begin position="386"/>
        <end position="412"/>
    </location>
</feature>
<dbReference type="Proteomes" id="UP000694923">
    <property type="component" value="Unplaced"/>
</dbReference>
<evidence type="ECO:0000313" key="4">
    <source>
        <dbReference type="RefSeq" id="XP_008567350.1"/>
    </source>
</evidence>
<feature type="region of interest" description="Disordered" evidence="1">
    <location>
        <begin position="291"/>
        <end position="338"/>
    </location>
</feature>
<dbReference type="GeneID" id="103587613"/>
<evidence type="ECO:0000259" key="2">
    <source>
        <dbReference type="Pfam" id="PF16043"/>
    </source>
</evidence>
<gene>
    <name evidence="4" type="primary">LOC103587613</name>
</gene>
<evidence type="ECO:0000256" key="1">
    <source>
        <dbReference type="SAM" id="MobiDB-lite"/>
    </source>
</evidence>
<dbReference type="Pfam" id="PF16043">
    <property type="entry name" value="DUF4795"/>
    <property type="match status" value="1"/>
</dbReference>
<reference evidence="4" key="1">
    <citation type="submission" date="2025-08" db="UniProtKB">
        <authorList>
            <consortium name="RefSeq"/>
        </authorList>
    </citation>
    <scope>IDENTIFICATION</scope>
</reference>
<feature type="compositionally biased region" description="Pro residues" evidence="1">
    <location>
        <begin position="1015"/>
        <end position="1029"/>
    </location>
</feature>
<feature type="domain" description="DUF4795" evidence="2">
    <location>
        <begin position="683"/>
        <end position="856"/>
    </location>
</feature>
<feature type="compositionally biased region" description="Basic and acidic residues" evidence="1">
    <location>
        <begin position="456"/>
        <end position="467"/>
    </location>
</feature>
<evidence type="ECO:0000313" key="3">
    <source>
        <dbReference type="Proteomes" id="UP000694923"/>
    </source>
</evidence>
<feature type="compositionally biased region" description="Pro residues" evidence="1">
    <location>
        <begin position="312"/>
        <end position="326"/>
    </location>
</feature>
<accession>A0ABM0QG59</accession>
<feature type="region of interest" description="Disordered" evidence="1">
    <location>
        <begin position="453"/>
        <end position="472"/>
    </location>
</feature>
<feature type="compositionally biased region" description="Polar residues" evidence="1">
    <location>
        <begin position="890"/>
        <end position="904"/>
    </location>
</feature>
<dbReference type="PANTHER" id="PTHR47080:SF1">
    <property type="entry name" value="CHROMOSOME 16 OPEN READING FRAME 96"/>
    <property type="match status" value="1"/>
</dbReference>
<organism evidence="3 4">
    <name type="scientific">Galeopterus variegatus</name>
    <name type="common">Malayan flying lemur</name>
    <name type="synonym">Cynocephalus variegatus</name>
    <dbReference type="NCBI Taxonomy" id="482537"/>
    <lineage>
        <taxon>Eukaryota</taxon>
        <taxon>Metazoa</taxon>
        <taxon>Chordata</taxon>
        <taxon>Craniata</taxon>
        <taxon>Vertebrata</taxon>
        <taxon>Euteleostomi</taxon>
        <taxon>Mammalia</taxon>
        <taxon>Eutheria</taxon>
        <taxon>Euarchontoglires</taxon>
        <taxon>Dermoptera</taxon>
        <taxon>Cynocephalidae</taxon>
        <taxon>Galeopterus</taxon>
    </lineage>
</organism>
<dbReference type="PANTHER" id="PTHR47080">
    <property type="entry name" value="CHROMOSOME 16 OPEN READING FRAME 96"/>
    <property type="match status" value="1"/>
</dbReference>
<keyword evidence="3" id="KW-1185">Reference proteome</keyword>
<dbReference type="InterPro" id="IPR032013">
    <property type="entry name" value="DUF4795"/>
</dbReference>
<feature type="region of interest" description="Disordered" evidence="1">
    <location>
        <begin position="885"/>
        <end position="904"/>
    </location>
</feature>
<protein>
    <recommendedName>
        <fullName evidence="2">DUF4795 domain-containing protein</fullName>
    </recommendedName>
</protein>
<name>A0ABM0QG59_GALVR</name>
<sequence length="1050" mass="115864">MSFSLTFTELVNIAVPQCGVVNFKALHLLLHGILEHIHMAELKKVLSGDEDFLQTSQVVFVPREGDAQPILNPMKRLGNVFDQVVHRIDRMENQLAVLQDLPSTSQLLQDSKGTGQPARDLWHLIKLQKMVEGHEEATAKSMKILQDLLTEIYALKVTIETLRKDVDTLKDLFEKMPPETMGTFSEDLKVQNQKTRALQREVTSLQNKIQTIPQTDDMVLWSDLHEAIFSSELANLWQTTEQLPDATFEQAEHFETVRPVHDMEPTQGPTLLQTIWHSEVPGLLPEEEHAHTNALGSAEGPGQPQALKTGPAPAPGPRLVPGPAPVPGLESELPPALGPGLGPSVTPGFMPAPWTAPGPGLAPGAQPPPPGVWPIPRGWRGAGTWPFGGSRPSRLLQPTQPPPSSAPPSAREFGSAWHRLLRPLQPHQAENNVLPTVEEKEDEYNAQYLGVVQDGTPKDGTSEEARPKGPQSAIQRLRTTAVIAASAAAAYRAAANSAAQAARPAANWVKDAPATKLATIATSVARSGPLGVFADVLGAGTTRGAIDPMVFSDENQELENYEIISPPYSAHDFTSNTALSQAIMAAKQAMTPEDKKKAVKYSMSHVAQIPIRHDSLKEEFAQLSSNLQQQLTYLANMGGTSKPGTTLDDLQEKIGNLQKSRLKEKELERIWGKQIDMMKDHYTVLDRTVTNLQNRLDEFKGLQAQIKRLEMSKVDKITMEQELKEKADRSTLASKASRADLETVATELNEVIQDMLFRVTTHEDDWRTCVNKLSKDLNTKLVHSDLDSLKKEMEEVWKVVRKLLVEGLRFNPDSAAGFRKKLFERVKCISCDRPVEMMTGPQLITIRKAHLLSRLRPASANSYEYLQRQQMREQQRLQLQALGVQEDSLDSQNSQQDWGDGPRNTTDLCNLSTLYPYGDPQMMDYDTAEVDILGVDGILYKGRMNSQIGAQPLTTIEKKLAAVKVPCPPSRNLYDSMRSSVLLEAIYPLLDPRTGTKSATLGPHPTMPAQLPSLPSLPPLPPLIPPPRDPQQTPGPTSYSISLPKSQASM</sequence>
<dbReference type="RefSeq" id="XP_008567350.1">
    <property type="nucleotide sequence ID" value="XM_008569128.1"/>
</dbReference>
<proteinExistence type="predicted"/>